<feature type="disulfide bond" evidence="5">
    <location>
        <begin position="200"/>
        <end position="209"/>
    </location>
</feature>
<evidence type="ECO:0000313" key="8">
    <source>
        <dbReference type="RefSeq" id="XP_022298396.1"/>
    </source>
</evidence>
<evidence type="ECO:0000259" key="6">
    <source>
        <dbReference type="PROSITE" id="PS51051"/>
    </source>
</evidence>
<evidence type="ECO:0000313" key="7">
    <source>
        <dbReference type="Proteomes" id="UP000694844"/>
    </source>
</evidence>
<accession>A0A8B8B5E0</accession>
<protein>
    <submittedName>
        <fullName evidence="8">Uncharacterized protein LOC111107471</fullName>
    </submittedName>
</protein>
<name>A0A8B8B5E0_CRAVI</name>
<dbReference type="Gene3D" id="2.10.25.140">
    <property type="match status" value="1"/>
</dbReference>
<feature type="disulfide bond" evidence="5">
    <location>
        <begin position="170"/>
        <end position="179"/>
    </location>
</feature>
<dbReference type="GO" id="GO:0007154">
    <property type="term" value="P:cell communication"/>
    <property type="evidence" value="ECO:0007669"/>
    <property type="project" value="InterPro"/>
</dbReference>
<organism evidence="7 8">
    <name type="scientific">Crassostrea virginica</name>
    <name type="common">Eastern oyster</name>
    <dbReference type="NCBI Taxonomy" id="6565"/>
    <lineage>
        <taxon>Eukaryota</taxon>
        <taxon>Metazoa</taxon>
        <taxon>Spiralia</taxon>
        <taxon>Lophotrochozoa</taxon>
        <taxon>Mollusca</taxon>
        <taxon>Bivalvia</taxon>
        <taxon>Autobranchia</taxon>
        <taxon>Pteriomorphia</taxon>
        <taxon>Ostreida</taxon>
        <taxon>Ostreoidea</taxon>
        <taxon>Ostreidae</taxon>
        <taxon>Crassostrea</taxon>
    </lineage>
</organism>
<reference evidence="8" key="1">
    <citation type="submission" date="2025-08" db="UniProtKB">
        <authorList>
            <consortium name="RefSeq"/>
        </authorList>
    </citation>
    <scope>IDENTIFICATION</scope>
    <source>
        <tissue evidence="8">Whole sample</tissue>
    </source>
</reference>
<evidence type="ECO:0000256" key="5">
    <source>
        <dbReference type="PROSITE-ProRule" id="PRU00377"/>
    </source>
</evidence>
<dbReference type="KEGG" id="cvn:111107471"/>
<keyword evidence="2" id="KW-0245">EGF-like domain</keyword>
<dbReference type="PROSITE" id="PS51051">
    <property type="entry name" value="DSL"/>
    <property type="match status" value="1"/>
</dbReference>
<keyword evidence="1" id="KW-0217">Developmental protein</keyword>
<dbReference type="GeneID" id="111107471"/>
<gene>
    <name evidence="8" type="primary">LOC111107471</name>
</gene>
<dbReference type="AlphaFoldDB" id="A0A8B8B5E0"/>
<dbReference type="InterPro" id="IPR001774">
    <property type="entry name" value="DSL"/>
</dbReference>
<keyword evidence="3" id="KW-0677">Repeat</keyword>
<keyword evidence="7" id="KW-1185">Reference proteome</keyword>
<dbReference type="SMART" id="SM00051">
    <property type="entry name" value="DSL"/>
    <property type="match status" value="1"/>
</dbReference>
<proteinExistence type="predicted"/>
<keyword evidence="4 5" id="KW-1015">Disulfide bond</keyword>
<evidence type="ECO:0000256" key="3">
    <source>
        <dbReference type="ARBA" id="ARBA00022737"/>
    </source>
</evidence>
<evidence type="ECO:0000256" key="4">
    <source>
        <dbReference type="ARBA" id="ARBA00023157"/>
    </source>
</evidence>
<dbReference type="RefSeq" id="XP_022298396.1">
    <property type="nucleotide sequence ID" value="XM_022442688.1"/>
</dbReference>
<dbReference type="GO" id="GO:0016020">
    <property type="term" value="C:membrane"/>
    <property type="evidence" value="ECO:0007669"/>
    <property type="project" value="InterPro"/>
</dbReference>
<evidence type="ECO:0000256" key="2">
    <source>
        <dbReference type="ARBA" id="ARBA00022536"/>
    </source>
</evidence>
<dbReference type="OrthoDB" id="6133727at2759"/>
<dbReference type="Proteomes" id="UP000694844">
    <property type="component" value="Chromosome 8"/>
</dbReference>
<sequence>MFENCNCTPTGELQCSVQPVGVYFDLHLISTHIPEDMKNLTYTLFIELSYHNTTFRSISNIPLILHEIPDLAQLGFHNNTMSFYYPGFNYHEDATCSIRFKRDGTIVAGQIFHLKNIASSRDDISFSKLTLPQETNNSMLYFNIQLSVAYDCTERNKNHAHCQKNGTLQCSKNYFGKNCDVFCNKSMEHGDCNTNGIPVCHENYFGENCKKFCNTNMTNGKCSSNGTHDSRNV</sequence>
<comment type="caution">
    <text evidence="5">Lacks conserved residue(s) required for the propagation of feature annotation.</text>
</comment>
<evidence type="ECO:0000256" key="1">
    <source>
        <dbReference type="ARBA" id="ARBA00022473"/>
    </source>
</evidence>
<feature type="domain" description="DSL" evidence="6">
    <location>
        <begin position="168"/>
        <end position="209"/>
    </location>
</feature>